<gene>
    <name evidence="3" type="ORF">GOP47_0009274</name>
    <name evidence="4" type="ORF">GOP47_0009865</name>
</gene>
<evidence type="ECO:0000313" key="3">
    <source>
        <dbReference type="EMBL" id="KAI5075198.1"/>
    </source>
</evidence>
<feature type="compositionally biased region" description="Low complexity" evidence="1">
    <location>
        <begin position="1"/>
        <end position="13"/>
    </location>
</feature>
<sequence length="1043" mass="118132">MEASSTSASSSRSNGHPFKRYTVTSSNGAHDNGVHSVQYSKKGDWVRLVLKSKELTSRAAKPSSNEKGSRSFSRVWIYAVVLVVVVCYFTAEAFLQGSIGILLHGSAAVASKALAINPFHDLAGKTLSSEGVLEYKVKFVPSKLKERFIKQRLALDKQRKEHRNPIRRPRLAAVCMDLEATPGLLYLVTVWKALVVLGYEFQVFALRDGPMHATWEQTGALVTILELDSVEDGLGVDWLIFEGVILSSLDAKSVLASFLQEPFKEVLVIWILHEDLQRKETWLSGLALEIDVISSYKRAFERADVVLLSDYVLAMKYNQFDTGNFFVLPGSPIPGFEADKFMSKHSREEVRSLYKIGAHDIAVAVVGSPFSYKSVWREHAIVMQAISPLAKVLQKGGVSMRFMIWSVGSTNNYSRALQILAAQMGLTRGSVHHFRNDVDLNKLLWAADVVIYSSLREEQAFPSALVKAMVFEHPIVAPNITVIRENMQDKIHGCIFEAGNDTDFALAFERALSQFGVIDHGHATVVHSNAHGKRLFVANVISGFADFLEGVIDFPSEVHLPLPISLISNNLDKDWQWPLLKAHKSHPADSNANKTTVFSLKPAITGHKDNESDSPKSATRNDDLSSDDWAELRSMKLLEEMEQSEEEQLKERNELLHGTWEEVYRSVKRAENTKNDLHEREDGELERTGQPICIYEPYIGAGTWPLLGEKSILYRGISLIAKQRRPGSDDIEAPLRVPLLNHSYYRDVLCEFGAYFAIANRIDRIHKNSWIGFQSWQAVGRKVSLSSNAELALNNALKGGNNGDTVYFWASTDVHSNEASLQRDFWSFCDAVNNGNCRSVFLKTFKDMFGLPLKWNRLPPMPVDGDRWSALHSWAMPTPSFLEFIMFSRMFVSSLDALFGERHDKCSLGVSTLEVKHCYCQLLELLINVWVYHSGRRMVFLDPVDGSMHEQHNLLTRHGLMWINFFSIETLKGMDADLAEEADDGTPRNKRWIWPRTGEVFCQQIHDRERKQRYTMKLEKKKRDKERVRRIRSRQRQQPLARG</sequence>
<dbReference type="OrthoDB" id="1592604at2759"/>
<dbReference type="Gene3D" id="3.40.50.2000">
    <property type="entry name" value="Glycogen Phosphorylase B"/>
    <property type="match status" value="1"/>
</dbReference>
<feature type="transmembrane region" description="Helical" evidence="2">
    <location>
        <begin position="75"/>
        <end position="95"/>
    </location>
</feature>
<dbReference type="AlphaFoldDB" id="A0A9D4UX77"/>
<feature type="region of interest" description="Disordered" evidence="1">
    <location>
        <begin position="1017"/>
        <end position="1043"/>
    </location>
</feature>
<keyword evidence="2" id="KW-1133">Transmembrane helix</keyword>
<evidence type="ECO:0000256" key="1">
    <source>
        <dbReference type="SAM" id="MobiDB-lite"/>
    </source>
</evidence>
<dbReference type="PANTHER" id="PTHR46635:SF2">
    <property type="entry name" value="GLYCOSYL TRANSFERASE FAMILY 1 DOMAIN-CONTAINING PROTEIN"/>
    <property type="match status" value="1"/>
</dbReference>
<feature type="compositionally biased region" description="Basic and acidic residues" evidence="1">
    <location>
        <begin position="606"/>
        <end position="623"/>
    </location>
</feature>
<proteinExistence type="predicted"/>
<evidence type="ECO:0000313" key="4">
    <source>
        <dbReference type="EMBL" id="KAI5075789.1"/>
    </source>
</evidence>
<dbReference type="EMBL" id="JABFUD020000009">
    <property type="protein sequence ID" value="KAI5075198.1"/>
    <property type="molecule type" value="Genomic_DNA"/>
</dbReference>
<evidence type="ECO:0000256" key="2">
    <source>
        <dbReference type="SAM" id="Phobius"/>
    </source>
</evidence>
<feature type="compositionally biased region" description="Polar residues" evidence="1">
    <location>
        <begin position="22"/>
        <end position="35"/>
    </location>
</feature>
<protein>
    <recommendedName>
        <fullName evidence="6">Glycosyl transferase family 1 domain-containing protein</fullName>
    </recommendedName>
</protein>
<dbReference type="EMBL" id="JABFUD020000009">
    <property type="protein sequence ID" value="KAI5075789.1"/>
    <property type="molecule type" value="Genomic_DNA"/>
</dbReference>
<dbReference type="SUPFAM" id="SSF53756">
    <property type="entry name" value="UDP-Glycosyltransferase/glycogen phosphorylase"/>
    <property type="match status" value="1"/>
</dbReference>
<name>A0A9D4UX77_ADICA</name>
<keyword evidence="2" id="KW-0812">Transmembrane</keyword>
<feature type="region of interest" description="Disordered" evidence="1">
    <location>
        <begin position="603"/>
        <end position="625"/>
    </location>
</feature>
<reference evidence="3" key="1">
    <citation type="submission" date="2021-01" db="EMBL/GenBank/DDBJ databases">
        <title>Adiantum capillus-veneris genome.</title>
        <authorList>
            <person name="Fang Y."/>
            <person name="Liao Q."/>
        </authorList>
    </citation>
    <scope>NUCLEOTIDE SEQUENCE</scope>
    <source>
        <strain evidence="3">H3</strain>
        <tissue evidence="3">Leaf</tissue>
    </source>
</reference>
<comment type="caution">
    <text evidence="3">The sequence shown here is derived from an EMBL/GenBank/DDBJ whole genome shotgun (WGS) entry which is preliminary data.</text>
</comment>
<feature type="region of interest" description="Disordered" evidence="1">
    <location>
        <begin position="1"/>
        <end position="35"/>
    </location>
</feature>
<organism evidence="3 5">
    <name type="scientific">Adiantum capillus-veneris</name>
    <name type="common">Maidenhair fern</name>
    <dbReference type="NCBI Taxonomy" id="13818"/>
    <lineage>
        <taxon>Eukaryota</taxon>
        <taxon>Viridiplantae</taxon>
        <taxon>Streptophyta</taxon>
        <taxon>Embryophyta</taxon>
        <taxon>Tracheophyta</taxon>
        <taxon>Polypodiopsida</taxon>
        <taxon>Polypodiidae</taxon>
        <taxon>Polypodiales</taxon>
        <taxon>Pteridineae</taxon>
        <taxon>Pteridaceae</taxon>
        <taxon>Vittarioideae</taxon>
        <taxon>Adiantum</taxon>
    </lineage>
</organism>
<keyword evidence="5" id="KW-1185">Reference proteome</keyword>
<dbReference type="Pfam" id="PF13692">
    <property type="entry name" value="Glyco_trans_1_4"/>
    <property type="match status" value="1"/>
</dbReference>
<keyword evidence="2" id="KW-0472">Membrane</keyword>
<accession>A0A9D4UX77</accession>
<dbReference type="PANTHER" id="PTHR46635">
    <property type="entry name" value="GLYCOSYL TRANSFERASE FAMILY 1 PROTEIN"/>
    <property type="match status" value="1"/>
</dbReference>
<evidence type="ECO:0008006" key="6">
    <source>
        <dbReference type="Google" id="ProtNLM"/>
    </source>
</evidence>
<dbReference type="Proteomes" id="UP000886520">
    <property type="component" value="Chromosome 9"/>
</dbReference>
<evidence type="ECO:0000313" key="5">
    <source>
        <dbReference type="Proteomes" id="UP000886520"/>
    </source>
</evidence>
<feature type="compositionally biased region" description="Basic residues" evidence="1">
    <location>
        <begin position="1019"/>
        <end position="1035"/>
    </location>
</feature>